<comment type="caution">
    <text evidence="1">The sequence shown here is derived from an EMBL/GenBank/DDBJ whole genome shotgun (WGS) entry which is preliminary data.</text>
</comment>
<reference evidence="1 2" key="2">
    <citation type="journal article" date="2021" name="Curr. Genet.">
        <title>Genetic response to nitrogen starvation in the aggressive Eucalyptus foliar pathogen Teratosphaeria destructans.</title>
        <authorList>
            <person name="Havenga M."/>
            <person name="Wingfield B.D."/>
            <person name="Wingfield M.J."/>
            <person name="Dreyer L.L."/>
            <person name="Roets F."/>
            <person name="Aylward J."/>
        </authorList>
    </citation>
    <scope>NUCLEOTIDE SEQUENCE [LARGE SCALE GENOMIC DNA]</scope>
    <source>
        <strain evidence="1">CMW44962</strain>
    </source>
</reference>
<evidence type="ECO:0000313" key="2">
    <source>
        <dbReference type="Proteomes" id="UP001138500"/>
    </source>
</evidence>
<dbReference type="EMBL" id="RIBY02000813">
    <property type="protein sequence ID" value="KAH9836885.1"/>
    <property type="molecule type" value="Genomic_DNA"/>
</dbReference>
<name>A0A9W7W4I1_9PEZI</name>
<organism evidence="1 2">
    <name type="scientific">Teratosphaeria destructans</name>
    <dbReference type="NCBI Taxonomy" id="418781"/>
    <lineage>
        <taxon>Eukaryota</taxon>
        <taxon>Fungi</taxon>
        <taxon>Dikarya</taxon>
        <taxon>Ascomycota</taxon>
        <taxon>Pezizomycotina</taxon>
        <taxon>Dothideomycetes</taxon>
        <taxon>Dothideomycetidae</taxon>
        <taxon>Mycosphaerellales</taxon>
        <taxon>Teratosphaeriaceae</taxon>
        <taxon>Teratosphaeria</taxon>
    </lineage>
</organism>
<evidence type="ECO:0000313" key="1">
    <source>
        <dbReference type="EMBL" id="KAH9836885.1"/>
    </source>
</evidence>
<sequence>MGRSSSRRPPAGTVTPPVVLKSVLPSTFASCSQPRLDAESKGATNQTENEAKFKWLDIDGERALGRGEAHQNAYEMWKGTWFKAKTRRDSSISSSSQTPSRAV</sequence>
<reference evidence="1 2" key="1">
    <citation type="journal article" date="2018" name="IMA Fungus">
        <title>IMA Genome-F 10: Nine draft genome sequences of Claviceps purpurea s.lat., including C. arundinis, C. humidiphila, and C. cf. spartinae, pseudomolecules for the pitch canker pathogen Fusarium circinatum, draft genome of Davidsoniella eucalypti, Grosmannia galeiformis, Quambalaria eucalypti, and Teratosphaeria destructans.</title>
        <authorList>
            <person name="Wingfield B.D."/>
            <person name="Liu M."/>
            <person name="Nguyen H.D."/>
            <person name="Lane F.A."/>
            <person name="Morgan S.W."/>
            <person name="De Vos L."/>
            <person name="Wilken P.M."/>
            <person name="Duong T.A."/>
            <person name="Aylward J."/>
            <person name="Coetzee M.P."/>
            <person name="Dadej K."/>
            <person name="De Beer Z.W."/>
            <person name="Findlay W."/>
            <person name="Havenga M."/>
            <person name="Kolarik M."/>
            <person name="Menzies J.G."/>
            <person name="Naidoo K."/>
            <person name="Pochopski O."/>
            <person name="Shoukouhi P."/>
            <person name="Santana Q.C."/>
            <person name="Seifert K.A."/>
            <person name="Soal N."/>
            <person name="Steenkamp E.T."/>
            <person name="Tatham C.T."/>
            <person name="van der Nest M.A."/>
            <person name="Wingfield M.J."/>
        </authorList>
    </citation>
    <scope>NUCLEOTIDE SEQUENCE [LARGE SCALE GENOMIC DNA]</scope>
    <source>
        <strain evidence="1">CMW44962</strain>
    </source>
</reference>
<dbReference type="Proteomes" id="UP001138500">
    <property type="component" value="Unassembled WGS sequence"/>
</dbReference>
<proteinExistence type="predicted"/>
<keyword evidence="2" id="KW-1185">Reference proteome</keyword>
<gene>
    <name evidence="1" type="ORF">Tdes44962_MAKER08410</name>
</gene>
<accession>A0A9W7W4I1</accession>
<protein>
    <submittedName>
        <fullName evidence="1">Uncharacterized protein</fullName>
    </submittedName>
</protein>
<dbReference type="AlphaFoldDB" id="A0A9W7W4I1"/>